<sequence>MNSGGASAVGLPGLLLLVLFVAVIVFIVYLIISRVRKSSGSVQKEISNLRKDIQVLQDKMDRNNGHTGDRNEAQEKVYTPK</sequence>
<name>A0AAP5H5Z3_PAEAM</name>
<proteinExistence type="predicted"/>
<evidence type="ECO:0000256" key="2">
    <source>
        <dbReference type="SAM" id="Phobius"/>
    </source>
</evidence>
<feature type="region of interest" description="Disordered" evidence="1">
    <location>
        <begin position="59"/>
        <end position="81"/>
    </location>
</feature>
<evidence type="ECO:0000256" key="1">
    <source>
        <dbReference type="SAM" id="MobiDB-lite"/>
    </source>
</evidence>
<comment type="caution">
    <text evidence="3">The sequence shown here is derived from an EMBL/GenBank/DDBJ whole genome shotgun (WGS) entry which is preliminary data.</text>
</comment>
<keyword evidence="2" id="KW-0812">Transmembrane</keyword>
<organism evidence="3 4">
    <name type="scientific">Paenibacillus amylolyticus</name>
    <dbReference type="NCBI Taxonomy" id="1451"/>
    <lineage>
        <taxon>Bacteria</taxon>
        <taxon>Bacillati</taxon>
        <taxon>Bacillota</taxon>
        <taxon>Bacilli</taxon>
        <taxon>Bacillales</taxon>
        <taxon>Paenibacillaceae</taxon>
        <taxon>Paenibacillus</taxon>
    </lineage>
</organism>
<dbReference type="EMBL" id="JAVDTR010000011">
    <property type="protein sequence ID" value="MDR6725353.1"/>
    <property type="molecule type" value="Genomic_DNA"/>
</dbReference>
<reference evidence="3" key="1">
    <citation type="submission" date="2023-07" db="EMBL/GenBank/DDBJ databases">
        <title>Sorghum-associated microbial communities from plants grown in Nebraska, USA.</title>
        <authorList>
            <person name="Schachtman D."/>
        </authorList>
    </citation>
    <scope>NUCLEOTIDE SEQUENCE</scope>
    <source>
        <strain evidence="3">BE80</strain>
    </source>
</reference>
<accession>A0AAP5H5Z3</accession>
<feature type="transmembrane region" description="Helical" evidence="2">
    <location>
        <begin position="12"/>
        <end position="32"/>
    </location>
</feature>
<dbReference type="Proteomes" id="UP001254832">
    <property type="component" value="Unassembled WGS sequence"/>
</dbReference>
<evidence type="ECO:0000313" key="4">
    <source>
        <dbReference type="Proteomes" id="UP001254832"/>
    </source>
</evidence>
<dbReference type="AlphaFoldDB" id="A0AAP5H5Z3"/>
<gene>
    <name evidence="3" type="ORF">J2W91_003852</name>
</gene>
<keyword evidence="2" id="KW-1133">Transmembrane helix</keyword>
<evidence type="ECO:0000313" key="3">
    <source>
        <dbReference type="EMBL" id="MDR6725353.1"/>
    </source>
</evidence>
<keyword evidence="2" id="KW-0472">Membrane</keyword>
<dbReference type="RefSeq" id="WP_310142575.1">
    <property type="nucleotide sequence ID" value="NZ_JAVDTR010000011.1"/>
</dbReference>
<protein>
    <submittedName>
        <fullName evidence="3">Uncharacterized protein YoxC</fullName>
    </submittedName>
</protein>
<feature type="compositionally biased region" description="Basic and acidic residues" evidence="1">
    <location>
        <begin position="59"/>
        <end position="75"/>
    </location>
</feature>